<evidence type="ECO:0000313" key="2">
    <source>
        <dbReference type="EMBL" id="EHK65495.1"/>
    </source>
</evidence>
<evidence type="ECO:0000259" key="1">
    <source>
        <dbReference type="Pfam" id="PF00582"/>
    </source>
</evidence>
<dbReference type="Pfam" id="PF00582">
    <property type="entry name" value="Usp"/>
    <property type="match status" value="1"/>
</dbReference>
<organism evidence="2 3">
    <name type="scientific">Achromobacter arsenitoxydans SY8</name>
    <dbReference type="NCBI Taxonomy" id="477184"/>
    <lineage>
        <taxon>Bacteria</taxon>
        <taxon>Pseudomonadati</taxon>
        <taxon>Pseudomonadota</taxon>
        <taxon>Betaproteobacteria</taxon>
        <taxon>Burkholderiales</taxon>
        <taxon>Alcaligenaceae</taxon>
        <taxon>Achromobacter</taxon>
    </lineage>
</organism>
<proteinExistence type="predicted"/>
<dbReference type="STRING" id="477184.KYC_14802"/>
<evidence type="ECO:0000313" key="3">
    <source>
        <dbReference type="Proteomes" id="UP000003113"/>
    </source>
</evidence>
<gene>
    <name evidence="2" type="ORF">KYC_14802</name>
</gene>
<sequence>MANIEARLIGESDHRDQGCGLGFRTDAMFTRILVDFDPEHLSHSSLLGLLDLAAANHSALTFLALRPKLDELLCASEDEFVEDVRRQIADEWGVIMSLARQRGLDPRLEVLAGDPIEALLGYGREIDADLIVAGKSHSGGIRNAVLGLPWKDFLTRADVAVLILP</sequence>
<dbReference type="Proteomes" id="UP000003113">
    <property type="component" value="Unassembled WGS sequence"/>
</dbReference>
<name>H0F862_9BURK</name>
<reference evidence="2 3" key="1">
    <citation type="journal article" date="2012" name="J. Bacteriol.">
        <title>Genome sequence of the highly efficient arsenite-oxidizing bacterium Achromobacter arsenitoxydans SY8.</title>
        <authorList>
            <person name="Li X."/>
            <person name="Hu Y."/>
            <person name="Gong J."/>
            <person name="Lin Y."/>
            <person name="Johnstone L."/>
            <person name="Rensing C."/>
            <person name="Wang G."/>
        </authorList>
    </citation>
    <scope>NUCLEOTIDE SEQUENCE [LARGE SCALE GENOMIC DNA]</scope>
    <source>
        <strain evidence="2 3">SY8</strain>
    </source>
</reference>
<dbReference type="InterPro" id="IPR006016">
    <property type="entry name" value="UspA"/>
</dbReference>
<keyword evidence="3" id="KW-1185">Reference proteome</keyword>
<feature type="domain" description="UspA" evidence="1">
    <location>
        <begin position="28"/>
        <end position="165"/>
    </location>
</feature>
<protein>
    <recommendedName>
        <fullName evidence="1">UspA domain-containing protein</fullName>
    </recommendedName>
</protein>
<dbReference type="Gene3D" id="3.40.50.620">
    <property type="entry name" value="HUPs"/>
    <property type="match status" value="1"/>
</dbReference>
<dbReference type="SUPFAM" id="SSF52402">
    <property type="entry name" value="Adenine nucleotide alpha hydrolases-like"/>
    <property type="match status" value="1"/>
</dbReference>
<comment type="caution">
    <text evidence="2">The sequence shown here is derived from an EMBL/GenBank/DDBJ whole genome shotgun (WGS) entry which is preliminary data.</text>
</comment>
<dbReference type="AlphaFoldDB" id="H0F862"/>
<dbReference type="InterPro" id="IPR014729">
    <property type="entry name" value="Rossmann-like_a/b/a_fold"/>
</dbReference>
<dbReference type="EMBL" id="AGUF01000052">
    <property type="protein sequence ID" value="EHK65495.1"/>
    <property type="molecule type" value="Genomic_DNA"/>
</dbReference>
<accession>H0F862</accession>